<dbReference type="AlphaFoldDB" id="A0A4P8L045"/>
<accession>A0A4P8L045</accession>
<evidence type="ECO:0000313" key="4">
    <source>
        <dbReference type="Proteomes" id="UP000298602"/>
    </source>
</evidence>
<evidence type="ECO:0000259" key="2">
    <source>
        <dbReference type="Pfam" id="PF18902"/>
    </source>
</evidence>
<sequence length="147" mass="16684">MERRSGKDRRARPTSPLSLASLMGRRRHARRREDRTVYVYVDRYGWRSVFAVVSTLILCIADAFLTLTLLQRGAMEANPVMDFFIGLGPLPFLLVKYILTAFGLGTLLIHKNLAIFRGRLPVKTLLLALPVLYGILIAYELFLATFV</sequence>
<dbReference type="Pfam" id="PF18902">
    <property type="entry name" value="DUF5658"/>
    <property type="match status" value="1"/>
</dbReference>
<dbReference type="InterPro" id="IPR043717">
    <property type="entry name" value="DUF5658"/>
</dbReference>
<dbReference type="EMBL" id="CP040098">
    <property type="protein sequence ID" value="QCQ20974.1"/>
    <property type="molecule type" value="Genomic_DNA"/>
</dbReference>
<gene>
    <name evidence="3" type="ORF">FDQ92_01425</name>
</gene>
<organism evidence="3 4">
    <name type="scientific">Desulfoglaeba alkanexedens ALDC</name>
    <dbReference type="NCBI Taxonomy" id="980445"/>
    <lineage>
        <taxon>Bacteria</taxon>
        <taxon>Pseudomonadati</taxon>
        <taxon>Thermodesulfobacteriota</taxon>
        <taxon>Syntrophobacteria</taxon>
        <taxon>Syntrophobacterales</taxon>
        <taxon>Syntrophobacteraceae</taxon>
        <taxon>Desulfoglaeba</taxon>
    </lineage>
</organism>
<proteinExistence type="predicted"/>
<protein>
    <recommendedName>
        <fullName evidence="2">DUF5658 domain-containing protein</fullName>
    </recommendedName>
</protein>
<keyword evidence="4" id="KW-1185">Reference proteome</keyword>
<keyword evidence="1" id="KW-0472">Membrane</keyword>
<dbReference type="RefSeq" id="WP_137422944.1">
    <property type="nucleotide sequence ID" value="NZ_CP040098.1"/>
</dbReference>
<name>A0A4P8L045_9BACT</name>
<keyword evidence="1" id="KW-1133">Transmembrane helix</keyword>
<dbReference type="Proteomes" id="UP000298602">
    <property type="component" value="Chromosome"/>
</dbReference>
<feature type="transmembrane region" description="Helical" evidence="1">
    <location>
        <begin position="49"/>
        <end position="70"/>
    </location>
</feature>
<reference evidence="3 4" key="2">
    <citation type="submission" date="2019-05" db="EMBL/GenBank/DDBJ databases">
        <authorList>
            <person name="Suflita J.M."/>
            <person name="Marks C.R."/>
        </authorList>
    </citation>
    <scope>NUCLEOTIDE SEQUENCE [LARGE SCALE GENOMIC DNA]</scope>
    <source>
        <strain evidence="3 4">ALDC</strain>
    </source>
</reference>
<feature type="transmembrane region" description="Helical" evidence="1">
    <location>
        <begin position="90"/>
        <end position="110"/>
    </location>
</feature>
<dbReference type="KEGG" id="dax:FDQ92_01425"/>
<keyword evidence="1" id="KW-0812">Transmembrane</keyword>
<dbReference type="OrthoDB" id="5769138at2"/>
<feature type="domain" description="DUF5658" evidence="2">
    <location>
        <begin position="55"/>
        <end position="143"/>
    </location>
</feature>
<evidence type="ECO:0000256" key="1">
    <source>
        <dbReference type="SAM" id="Phobius"/>
    </source>
</evidence>
<evidence type="ECO:0000313" key="3">
    <source>
        <dbReference type="EMBL" id="QCQ20974.1"/>
    </source>
</evidence>
<reference evidence="3 4" key="1">
    <citation type="submission" date="2019-05" db="EMBL/GenBank/DDBJ databases">
        <title>The Complete Genome Sequence of the n-alkane-degrading Desulfoglaeba alkanexedens ALDC reveals multiple alkylsuccinate synthase gene clusters.</title>
        <authorList>
            <person name="Callaghan A.V."/>
            <person name="Davidova I.A."/>
            <person name="Duncan K.E."/>
            <person name="Morris B."/>
            <person name="McInerney M.J."/>
        </authorList>
    </citation>
    <scope>NUCLEOTIDE SEQUENCE [LARGE SCALE GENOMIC DNA]</scope>
    <source>
        <strain evidence="3 4">ALDC</strain>
    </source>
</reference>
<feature type="transmembrane region" description="Helical" evidence="1">
    <location>
        <begin position="122"/>
        <end position="142"/>
    </location>
</feature>